<gene>
    <name evidence="2" type="ORF">PXEA_LOCUS20328</name>
</gene>
<sequence>MIDAVVPDVIEKRKNSLKQQHHQVNSLPLTTNSHNASCNNPSGIQTGGGCGSSINSTNSGSTFSRASSFPSGAIATSQAVSINSTITNPSDGYLVNANSLSVNSADQRVKLSSSPPNIQQSPSQTQYPGSFPPQSISNILPVSSIPLTVNASPSIHPNHHPKASANAGGVGHQHHHLPQTGPNPAPQPPNSNLSNSVVLINAALSNSNAQISGGNAGNPAVIGNTVVHNATTNKLIPGQKHLSGTVISIHTNGDNHTNAIGYWLR</sequence>
<accession>A0A448X3E8</accession>
<proteinExistence type="predicted"/>
<feature type="compositionally biased region" description="Polar residues" evidence="1">
    <location>
        <begin position="125"/>
        <end position="134"/>
    </location>
</feature>
<dbReference type="AlphaFoldDB" id="A0A448X3E8"/>
<dbReference type="Proteomes" id="UP000784294">
    <property type="component" value="Unassembled WGS sequence"/>
</dbReference>
<comment type="caution">
    <text evidence="2">The sequence shown here is derived from an EMBL/GenBank/DDBJ whole genome shotgun (WGS) entry which is preliminary data.</text>
</comment>
<dbReference type="OrthoDB" id="1367865at2759"/>
<evidence type="ECO:0000313" key="3">
    <source>
        <dbReference type="Proteomes" id="UP000784294"/>
    </source>
</evidence>
<keyword evidence="3" id="KW-1185">Reference proteome</keyword>
<evidence type="ECO:0000313" key="2">
    <source>
        <dbReference type="EMBL" id="VEL26888.1"/>
    </source>
</evidence>
<organism evidence="2 3">
    <name type="scientific">Protopolystoma xenopodis</name>
    <dbReference type="NCBI Taxonomy" id="117903"/>
    <lineage>
        <taxon>Eukaryota</taxon>
        <taxon>Metazoa</taxon>
        <taxon>Spiralia</taxon>
        <taxon>Lophotrochozoa</taxon>
        <taxon>Platyhelminthes</taxon>
        <taxon>Monogenea</taxon>
        <taxon>Polyopisthocotylea</taxon>
        <taxon>Polystomatidea</taxon>
        <taxon>Polystomatidae</taxon>
        <taxon>Protopolystoma</taxon>
    </lineage>
</organism>
<reference evidence="2" key="1">
    <citation type="submission" date="2018-11" db="EMBL/GenBank/DDBJ databases">
        <authorList>
            <consortium name="Pathogen Informatics"/>
        </authorList>
    </citation>
    <scope>NUCLEOTIDE SEQUENCE</scope>
</reference>
<feature type="compositionally biased region" description="Low complexity" evidence="1">
    <location>
        <begin position="112"/>
        <end position="124"/>
    </location>
</feature>
<feature type="region of interest" description="Disordered" evidence="1">
    <location>
        <begin position="106"/>
        <end position="134"/>
    </location>
</feature>
<name>A0A448X3E8_9PLAT</name>
<protein>
    <submittedName>
        <fullName evidence="2">Uncharacterized protein</fullName>
    </submittedName>
</protein>
<evidence type="ECO:0000256" key="1">
    <source>
        <dbReference type="SAM" id="MobiDB-lite"/>
    </source>
</evidence>
<dbReference type="EMBL" id="CAAALY010083438">
    <property type="protein sequence ID" value="VEL26888.1"/>
    <property type="molecule type" value="Genomic_DNA"/>
</dbReference>
<feature type="region of interest" description="Disordered" evidence="1">
    <location>
        <begin position="150"/>
        <end position="194"/>
    </location>
</feature>